<dbReference type="PANTHER" id="PTHR44147">
    <property type="entry name" value="DEHYDROGENASE/REDUCTASE SDR FAMILY MEMBER 1"/>
    <property type="match status" value="1"/>
</dbReference>
<dbReference type="PRINTS" id="PR00081">
    <property type="entry name" value="GDHRDH"/>
</dbReference>
<dbReference type="EMBL" id="JAVRHT010000011">
    <property type="protein sequence ID" value="MDT0631362.1"/>
    <property type="molecule type" value="Genomic_DNA"/>
</dbReference>
<dbReference type="InterPro" id="IPR002347">
    <property type="entry name" value="SDR_fam"/>
</dbReference>
<reference evidence="1 2" key="1">
    <citation type="submission" date="2023-09" db="EMBL/GenBank/DDBJ databases">
        <authorList>
            <person name="Rey-Velasco X."/>
        </authorList>
    </citation>
    <scope>NUCLEOTIDE SEQUENCE [LARGE SCALE GENOMIC DNA]</scope>
    <source>
        <strain evidence="1 2">F394</strain>
    </source>
</reference>
<dbReference type="Proteomes" id="UP001267426">
    <property type="component" value="Unassembled WGS sequence"/>
</dbReference>
<sequence>MPAPPDLSSRVALVAGASRGVGRGVALALGEAGATVYVTGRTLKSQRRRDVPGNIDETASDVTRAGGRGVAVQTDHTRVEDVRALLSRIEADAGGLDLLVNAVWGGHEGPAAGGPFWEQPLARWDATMRSGVWAALLTSRFAAPLLRDGALVATVTFEDRGRYTGSVYDDVAQASLARLAFGMAQDLRPRGVTSVAVSPGFVRTERVLAAYGATERTWARVPALAGSESPRYVGRAVAALAADPTAFLRTGQTLLAADLAREVGVVDVDGTQPGPLRLPDGAAPPAHG</sequence>
<name>A0ABU3BQ01_9BACT</name>
<evidence type="ECO:0000313" key="2">
    <source>
        <dbReference type="Proteomes" id="UP001267426"/>
    </source>
</evidence>
<keyword evidence="2" id="KW-1185">Reference proteome</keyword>
<dbReference type="Gene3D" id="3.40.50.720">
    <property type="entry name" value="NAD(P)-binding Rossmann-like Domain"/>
    <property type="match status" value="1"/>
</dbReference>
<protein>
    <submittedName>
        <fullName evidence="1">SDR family oxidoreductase</fullName>
    </submittedName>
</protein>
<proteinExistence type="predicted"/>
<accession>A0ABU3BQ01</accession>
<dbReference type="Pfam" id="PF13561">
    <property type="entry name" value="adh_short_C2"/>
    <property type="match status" value="1"/>
</dbReference>
<dbReference type="PANTHER" id="PTHR44147:SF2">
    <property type="entry name" value="DEHYDROGENASE_REDUCTASE SDR FAMILY MEMBER 1"/>
    <property type="match status" value="1"/>
</dbReference>
<organism evidence="1 2">
    <name type="scientific">Rubrivirga litoralis</name>
    <dbReference type="NCBI Taxonomy" id="3075598"/>
    <lineage>
        <taxon>Bacteria</taxon>
        <taxon>Pseudomonadati</taxon>
        <taxon>Rhodothermota</taxon>
        <taxon>Rhodothermia</taxon>
        <taxon>Rhodothermales</taxon>
        <taxon>Rubricoccaceae</taxon>
        <taxon>Rubrivirga</taxon>
    </lineage>
</organism>
<dbReference type="RefSeq" id="WP_311662705.1">
    <property type="nucleotide sequence ID" value="NZ_JAVRHT010000011.1"/>
</dbReference>
<gene>
    <name evidence="1" type="ORF">RM540_06320</name>
</gene>
<evidence type="ECO:0000313" key="1">
    <source>
        <dbReference type="EMBL" id="MDT0631362.1"/>
    </source>
</evidence>
<dbReference type="SUPFAM" id="SSF51735">
    <property type="entry name" value="NAD(P)-binding Rossmann-fold domains"/>
    <property type="match status" value="1"/>
</dbReference>
<dbReference type="InterPro" id="IPR036291">
    <property type="entry name" value="NAD(P)-bd_dom_sf"/>
</dbReference>
<comment type="caution">
    <text evidence="1">The sequence shown here is derived from an EMBL/GenBank/DDBJ whole genome shotgun (WGS) entry which is preliminary data.</text>
</comment>